<sequence length="189" mass="21059">MKKTFTWAFSFLLVLLFIGTASAQNPLFGKKKPLPSTRGKASVKELGKELYTALQTGNTDRLTIYLPSDAELKDLKKNNATTDEMKDIVSSVGADQLESNLQQEIDALKGQMAADSFRVNNSTLVSVTGTRPNSKTPNITAVTVNLTDEKERPYTLTFEALKIDKRVFLFRQIQAKKEMQVANLLEEKP</sequence>
<reference evidence="2 3" key="1">
    <citation type="submission" date="2019-09" db="EMBL/GenBank/DDBJ databases">
        <title>Genome sequence of Adhaeribacter sp. M2.</title>
        <authorList>
            <person name="Srinivasan S."/>
        </authorList>
    </citation>
    <scope>NUCLEOTIDE SEQUENCE [LARGE SCALE GENOMIC DNA]</scope>
    <source>
        <strain evidence="2 3">M2</strain>
    </source>
</reference>
<evidence type="ECO:0000256" key="1">
    <source>
        <dbReference type="SAM" id="SignalP"/>
    </source>
</evidence>
<evidence type="ECO:0000313" key="2">
    <source>
        <dbReference type="EMBL" id="KAA9340854.1"/>
    </source>
</evidence>
<proteinExistence type="predicted"/>
<keyword evidence="1" id="KW-0732">Signal</keyword>
<organism evidence="2 3">
    <name type="scientific">Adhaeribacter soli</name>
    <dbReference type="NCBI Taxonomy" id="2607655"/>
    <lineage>
        <taxon>Bacteria</taxon>
        <taxon>Pseudomonadati</taxon>
        <taxon>Bacteroidota</taxon>
        <taxon>Cytophagia</taxon>
        <taxon>Cytophagales</taxon>
        <taxon>Hymenobacteraceae</taxon>
        <taxon>Adhaeribacter</taxon>
    </lineage>
</organism>
<accession>A0A5N1J4X2</accession>
<keyword evidence="3" id="KW-1185">Reference proteome</keyword>
<feature type="signal peptide" evidence="1">
    <location>
        <begin position="1"/>
        <end position="23"/>
    </location>
</feature>
<feature type="chain" id="PRO_5024990521" description="DUF4252 domain-containing protein" evidence="1">
    <location>
        <begin position="24"/>
        <end position="189"/>
    </location>
</feature>
<dbReference type="RefSeq" id="WP_150902781.1">
    <property type="nucleotide sequence ID" value="NZ_VTWT01000002.1"/>
</dbReference>
<dbReference type="EMBL" id="VTWT01000002">
    <property type="protein sequence ID" value="KAA9340854.1"/>
    <property type="molecule type" value="Genomic_DNA"/>
</dbReference>
<dbReference type="AlphaFoldDB" id="A0A5N1J4X2"/>
<name>A0A5N1J4X2_9BACT</name>
<comment type="caution">
    <text evidence="2">The sequence shown here is derived from an EMBL/GenBank/DDBJ whole genome shotgun (WGS) entry which is preliminary data.</text>
</comment>
<evidence type="ECO:0008006" key="4">
    <source>
        <dbReference type="Google" id="ProtNLM"/>
    </source>
</evidence>
<dbReference type="Proteomes" id="UP000326570">
    <property type="component" value="Unassembled WGS sequence"/>
</dbReference>
<protein>
    <recommendedName>
        <fullName evidence="4">DUF4252 domain-containing protein</fullName>
    </recommendedName>
</protein>
<gene>
    <name evidence="2" type="ORF">F0P94_05340</name>
</gene>
<evidence type="ECO:0000313" key="3">
    <source>
        <dbReference type="Proteomes" id="UP000326570"/>
    </source>
</evidence>